<accession>A0A6A4V9X2</accession>
<keyword evidence="7" id="KW-0679">Respiratory chain</keyword>
<name>A0A6A4V9X2_AMPAM</name>
<evidence type="ECO:0000256" key="4">
    <source>
        <dbReference type="ARBA" id="ARBA00008006"/>
    </source>
</evidence>
<keyword evidence="14" id="KW-0830">Ubiquinone</keyword>
<comment type="subcellular location">
    <subcellularLocation>
        <location evidence="3">Mitochondrion inner membrane</location>
        <topology evidence="3">Peripheral membrane protein</topology>
    </subcellularLocation>
    <subcellularLocation>
        <location evidence="2">Mitochondrion intermembrane space</location>
    </subcellularLocation>
</comment>
<evidence type="ECO:0000256" key="2">
    <source>
        <dbReference type="ARBA" id="ARBA00004569"/>
    </source>
</evidence>
<evidence type="ECO:0000256" key="7">
    <source>
        <dbReference type="ARBA" id="ARBA00022660"/>
    </source>
</evidence>
<evidence type="ECO:0000256" key="5">
    <source>
        <dbReference type="ARBA" id="ARBA00018677"/>
    </source>
</evidence>
<keyword evidence="15" id="KW-1185">Reference proteome</keyword>
<keyword evidence="12" id="KW-1015">Disulfide bond</keyword>
<proteinExistence type="inferred from homology"/>
<reference evidence="14 15" key="1">
    <citation type="submission" date="2019-07" db="EMBL/GenBank/DDBJ databases">
        <title>Draft genome assembly of a fouling barnacle, Amphibalanus amphitrite (Darwin, 1854): The first reference genome for Thecostraca.</title>
        <authorList>
            <person name="Kim W."/>
        </authorList>
    </citation>
    <scope>NUCLEOTIDE SEQUENCE [LARGE SCALE GENOMIC DNA]</scope>
    <source>
        <strain evidence="14">SNU_AA5</strain>
        <tissue evidence="14">Soma without cirri and trophi</tissue>
    </source>
</reference>
<feature type="coiled-coil region" evidence="13">
    <location>
        <begin position="85"/>
        <end position="128"/>
    </location>
</feature>
<dbReference type="EMBL" id="VIIS01002211">
    <property type="protein sequence ID" value="KAF0287112.1"/>
    <property type="molecule type" value="Genomic_DNA"/>
</dbReference>
<evidence type="ECO:0000256" key="11">
    <source>
        <dbReference type="ARBA" id="ARBA00023136"/>
    </source>
</evidence>
<dbReference type="GO" id="GO:0005743">
    <property type="term" value="C:mitochondrial inner membrane"/>
    <property type="evidence" value="ECO:0007669"/>
    <property type="project" value="UniProtKB-SubCell"/>
</dbReference>
<evidence type="ECO:0000256" key="6">
    <source>
        <dbReference type="ARBA" id="ARBA00022448"/>
    </source>
</evidence>
<evidence type="ECO:0000256" key="1">
    <source>
        <dbReference type="ARBA" id="ARBA00003195"/>
    </source>
</evidence>
<evidence type="ECO:0000256" key="10">
    <source>
        <dbReference type="ARBA" id="ARBA00023128"/>
    </source>
</evidence>
<comment type="similarity">
    <text evidence="4">Belongs to the complex I NDUFB7 subunit family.</text>
</comment>
<dbReference type="Pfam" id="PF05676">
    <property type="entry name" value="NDUF_B7"/>
    <property type="match status" value="1"/>
</dbReference>
<dbReference type="OrthoDB" id="268414at2759"/>
<sequence length="129" mass="15718">MGHWVSRYYTDPNYSPDHTQPSKFEPGFGFQGERKEREMIATEEEMSSAKLHPRDRDYCAHKLIAFNACKRKEWPLAYKCAHEKHELMNCQYEDYMIRMREYERERRLLQRQKRLDEKERRLAAEELAA</sequence>
<dbReference type="AlphaFoldDB" id="A0A6A4V9X2"/>
<dbReference type="InterPro" id="IPR008698">
    <property type="entry name" value="NDUB7"/>
</dbReference>
<keyword evidence="8" id="KW-0999">Mitochondrion inner membrane</keyword>
<keyword evidence="10" id="KW-0496">Mitochondrion</keyword>
<protein>
    <recommendedName>
        <fullName evidence="5">NADH dehydrogenase [ubiquinone] 1 beta subcomplex subunit 7</fullName>
    </recommendedName>
</protein>
<comment type="caution">
    <text evidence="14">The sequence shown here is derived from an EMBL/GenBank/DDBJ whole genome shotgun (WGS) entry which is preliminary data.</text>
</comment>
<evidence type="ECO:0000256" key="8">
    <source>
        <dbReference type="ARBA" id="ARBA00022792"/>
    </source>
</evidence>
<keyword evidence="6" id="KW-0813">Transport</keyword>
<dbReference type="PANTHER" id="PTHR20900:SF0">
    <property type="entry name" value="NADH DEHYDROGENASE [UBIQUINONE] 1 BETA SUBCOMPLEX SUBUNIT 7"/>
    <property type="match status" value="1"/>
</dbReference>
<dbReference type="GO" id="GO:0005758">
    <property type="term" value="C:mitochondrial intermembrane space"/>
    <property type="evidence" value="ECO:0007669"/>
    <property type="project" value="UniProtKB-SubCell"/>
</dbReference>
<organism evidence="14 15">
    <name type="scientific">Amphibalanus amphitrite</name>
    <name type="common">Striped barnacle</name>
    <name type="synonym">Balanus amphitrite</name>
    <dbReference type="NCBI Taxonomy" id="1232801"/>
    <lineage>
        <taxon>Eukaryota</taxon>
        <taxon>Metazoa</taxon>
        <taxon>Ecdysozoa</taxon>
        <taxon>Arthropoda</taxon>
        <taxon>Crustacea</taxon>
        <taxon>Multicrustacea</taxon>
        <taxon>Cirripedia</taxon>
        <taxon>Thoracica</taxon>
        <taxon>Thoracicalcarea</taxon>
        <taxon>Balanomorpha</taxon>
        <taxon>Balanoidea</taxon>
        <taxon>Balanidae</taxon>
        <taxon>Amphibalaninae</taxon>
        <taxon>Amphibalanus</taxon>
    </lineage>
</organism>
<keyword evidence="9" id="KW-0249">Electron transport</keyword>
<dbReference type="Proteomes" id="UP000440578">
    <property type="component" value="Unassembled WGS sequence"/>
</dbReference>
<evidence type="ECO:0000256" key="12">
    <source>
        <dbReference type="ARBA" id="ARBA00023157"/>
    </source>
</evidence>
<gene>
    <name evidence="14" type="ORF">FJT64_014419</name>
</gene>
<evidence type="ECO:0000256" key="13">
    <source>
        <dbReference type="SAM" id="Coils"/>
    </source>
</evidence>
<keyword evidence="11" id="KW-0472">Membrane</keyword>
<keyword evidence="13" id="KW-0175">Coiled coil</keyword>
<evidence type="ECO:0000313" key="15">
    <source>
        <dbReference type="Proteomes" id="UP000440578"/>
    </source>
</evidence>
<evidence type="ECO:0000256" key="9">
    <source>
        <dbReference type="ARBA" id="ARBA00022982"/>
    </source>
</evidence>
<evidence type="ECO:0000256" key="3">
    <source>
        <dbReference type="ARBA" id="ARBA00004637"/>
    </source>
</evidence>
<dbReference type="PANTHER" id="PTHR20900">
    <property type="entry name" value="NADH:UBIQUINONE OXIDOREDUCTASE B18-LIKE SUBUNIT"/>
    <property type="match status" value="1"/>
</dbReference>
<comment type="function">
    <text evidence="1">Accessory subunit of the mitochondrial membrane respiratory chain NADH dehydrogenase (Complex I), that is believed not to be involved in catalysis. Complex I functions in the transfer of electrons from NADH to the respiratory chain. The immediate electron acceptor for the enzyme is believed to be ubiquinone.</text>
</comment>
<evidence type="ECO:0000313" key="14">
    <source>
        <dbReference type="EMBL" id="KAF0287112.1"/>
    </source>
</evidence>